<dbReference type="InterPro" id="IPR050891">
    <property type="entry name" value="TatD-type_Hydrolase"/>
</dbReference>
<dbReference type="Gene3D" id="3.20.20.140">
    <property type="entry name" value="Metal-dependent hydrolases"/>
    <property type="match status" value="1"/>
</dbReference>
<dbReference type="Proteomes" id="UP001162164">
    <property type="component" value="Unassembled WGS sequence"/>
</dbReference>
<comment type="similarity">
    <text evidence="1">Belongs to the metallo-dependent hydrolases superfamily. TatD-type hydrolase family.</text>
</comment>
<evidence type="ECO:0000313" key="9">
    <source>
        <dbReference type="Proteomes" id="UP001162164"/>
    </source>
</evidence>
<evidence type="ECO:0000256" key="5">
    <source>
        <dbReference type="ARBA" id="ARBA00039767"/>
    </source>
</evidence>
<sequence length="93" mass="10788">MHIIYYLYLLIHRLYSTVGCHPTKCSEFEQDPDGYLEQLKIAALSGKDKVVAIGECGLDYDRIQFCPKEVQNKYLECQLKLSEMLQLPLFLTL</sequence>
<protein>
    <recommendedName>
        <fullName evidence="5">Deoxyribonuclease TATDN1</fullName>
    </recommendedName>
</protein>
<keyword evidence="3" id="KW-0479">Metal-binding</keyword>
<keyword evidence="7" id="KW-0732">Signal</keyword>
<feature type="signal peptide" evidence="7">
    <location>
        <begin position="1"/>
        <end position="19"/>
    </location>
</feature>
<name>A0ABQ9JDU0_9CUCU</name>
<dbReference type="EMBL" id="JAPWTJ010000725">
    <property type="protein sequence ID" value="KAJ8976107.1"/>
    <property type="molecule type" value="Genomic_DNA"/>
</dbReference>
<dbReference type="PANTHER" id="PTHR10060:SF15">
    <property type="entry name" value="DEOXYRIBONUCLEASE TATDN1"/>
    <property type="match status" value="1"/>
</dbReference>
<keyword evidence="9" id="KW-1185">Reference proteome</keyword>
<evidence type="ECO:0000256" key="3">
    <source>
        <dbReference type="ARBA" id="ARBA00022723"/>
    </source>
</evidence>
<comment type="caution">
    <text evidence="8">The sequence shown here is derived from an EMBL/GenBank/DDBJ whole genome shotgun (WGS) entry which is preliminary data.</text>
</comment>
<organism evidence="8 9">
    <name type="scientific">Molorchus minor</name>
    <dbReference type="NCBI Taxonomy" id="1323400"/>
    <lineage>
        <taxon>Eukaryota</taxon>
        <taxon>Metazoa</taxon>
        <taxon>Ecdysozoa</taxon>
        <taxon>Arthropoda</taxon>
        <taxon>Hexapoda</taxon>
        <taxon>Insecta</taxon>
        <taxon>Pterygota</taxon>
        <taxon>Neoptera</taxon>
        <taxon>Endopterygota</taxon>
        <taxon>Coleoptera</taxon>
        <taxon>Polyphaga</taxon>
        <taxon>Cucujiformia</taxon>
        <taxon>Chrysomeloidea</taxon>
        <taxon>Cerambycidae</taxon>
        <taxon>Lamiinae</taxon>
        <taxon>Monochamini</taxon>
        <taxon>Molorchus</taxon>
    </lineage>
</organism>
<gene>
    <name evidence="8" type="ORF">NQ317_008445</name>
</gene>
<accession>A0ABQ9JDU0</accession>
<dbReference type="Pfam" id="PF01026">
    <property type="entry name" value="TatD_DNase"/>
    <property type="match status" value="1"/>
</dbReference>
<evidence type="ECO:0000256" key="4">
    <source>
        <dbReference type="ARBA" id="ARBA00022801"/>
    </source>
</evidence>
<reference evidence="8" key="1">
    <citation type="journal article" date="2023" name="Insect Mol. Biol.">
        <title>Genome sequencing provides insights into the evolution of gene families encoding plant cell wall-degrading enzymes in longhorned beetles.</title>
        <authorList>
            <person name="Shin N.R."/>
            <person name="Okamura Y."/>
            <person name="Kirsch R."/>
            <person name="Pauchet Y."/>
        </authorList>
    </citation>
    <scope>NUCLEOTIDE SEQUENCE</scope>
    <source>
        <strain evidence="8">MMC_N1</strain>
    </source>
</reference>
<evidence type="ECO:0000256" key="2">
    <source>
        <dbReference type="ARBA" id="ARBA00022722"/>
    </source>
</evidence>
<keyword evidence="2" id="KW-0540">Nuclease</keyword>
<evidence type="ECO:0000256" key="1">
    <source>
        <dbReference type="ARBA" id="ARBA00009275"/>
    </source>
</evidence>
<dbReference type="InterPro" id="IPR032466">
    <property type="entry name" value="Metal_Hydrolase"/>
</dbReference>
<proteinExistence type="inferred from homology"/>
<dbReference type="InterPro" id="IPR001130">
    <property type="entry name" value="TatD-like"/>
</dbReference>
<evidence type="ECO:0000256" key="6">
    <source>
        <dbReference type="ARBA" id="ARBA00045223"/>
    </source>
</evidence>
<dbReference type="SUPFAM" id="SSF51556">
    <property type="entry name" value="Metallo-dependent hydrolases"/>
    <property type="match status" value="1"/>
</dbReference>
<dbReference type="PANTHER" id="PTHR10060">
    <property type="entry name" value="TATD FAMILY DEOXYRIBONUCLEASE"/>
    <property type="match status" value="1"/>
</dbReference>
<feature type="chain" id="PRO_5045439431" description="Deoxyribonuclease TATDN1" evidence="7">
    <location>
        <begin position="20"/>
        <end position="93"/>
    </location>
</feature>
<comment type="function">
    <text evidence="6">Deoxyribonuclease which catalyzes (in vitro) the decatenation of kinetoplast DNA, which are circular DNA catenated to each other, producing linear DNA molecules. Plays an important role in chromosomal segregation and cell cycle progression during eye development probably via its DNA decatenation activity.</text>
</comment>
<evidence type="ECO:0000256" key="7">
    <source>
        <dbReference type="SAM" id="SignalP"/>
    </source>
</evidence>
<evidence type="ECO:0000313" key="8">
    <source>
        <dbReference type="EMBL" id="KAJ8976107.1"/>
    </source>
</evidence>
<keyword evidence="4" id="KW-0378">Hydrolase</keyword>